<reference evidence="2 3" key="2">
    <citation type="submission" date="2019-01" db="EMBL/GenBank/DDBJ databases">
        <title>Tautonia sociabilis, a novel thermotolerant planctomycete of Isosphaeraceae family, isolated from a 4000 m deep subterranean habitat.</title>
        <authorList>
            <person name="Kovaleva O.L."/>
            <person name="Elcheninov A.G."/>
            <person name="Van Heerden E."/>
            <person name="Toshchakov S.V."/>
            <person name="Novikov A."/>
            <person name="Bonch-Osmolovskaya E.A."/>
            <person name="Kublanov I.V."/>
        </authorList>
    </citation>
    <scope>NUCLEOTIDE SEQUENCE [LARGE SCALE GENOMIC DNA]</scope>
    <source>
        <strain evidence="2 3">GM2012</strain>
    </source>
</reference>
<dbReference type="AlphaFoldDB" id="A0A432MKN9"/>
<dbReference type="Gene3D" id="3.20.20.150">
    <property type="entry name" value="Divalent-metal-dependent TIM barrel enzymes"/>
    <property type="match status" value="1"/>
</dbReference>
<dbReference type="RefSeq" id="WP_126725416.1">
    <property type="nucleotide sequence ID" value="NZ_RYZH01000018.1"/>
</dbReference>
<proteinExistence type="predicted"/>
<feature type="domain" description="Xylose isomerase-like TIM barrel" evidence="1">
    <location>
        <begin position="29"/>
        <end position="254"/>
    </location>
</feature>
<protein>
    <submittedName>
        <fullName evidence="2">Sugar phosphate isomerase/epimerase</fullName>
    </submittedName>
</protein>
<evidence type="ECO:0000259" key="1">
    <source>
        <dbReference type="Pfam" id="PF01261"/>
    </source>
</evidence>
<keyword evidence="3" id="KW-1185">Reference proteome</keyword>
<dbReference type="PANTHER" id="PTHR12110">
    <property type="entry name" value="HYDROXYPYRUVATE ISOMERASE"/>
    <property type="match status" value="1"/>
</dbReference>
<dbReference type="PANTHER" id="PTHR12110:SF53">
    <property type="entry name" value="BLR5974 PROTEIN"/>
    <property type="match status" value="1"/>
</dbReference>
<dbReference type="SUPFAM" id="SSF51658">
    <property type="entry name" value="Xylose isomerase-like"/>
    <property type="match status" value="1"/>
</dbReference>
<dbReference type="InterPro" id="IPR036237">
    <property type="entry name" value="Xyl_isomerase-like_sf"/>
</dbReference>
<reference evidence="2 3" key="1">
    <citation type="submission" date="2018-12" db="EMBL/GenBank/DDBJ databases">
        <authorList>
            <person name="Toschakov S.V."/>
        </authorList>
    </citation>
    <scope>NUCLEOTIDE SEQUENCE [LARGE SCALE GENOMIC DNA]</scope>
    <source>
        <strain evidence="2 3">GM2012</strain>
    </source>
</reference>
<sequence length="332" mass="36409">MRIGLDLYTIGHLGLSPFEALDFASSNRLNGVQFLEPSAIAPDLDPDRLRDVRRRADRLGLYVEVGLPSPNPFGGMSPPGAPIDPEERASWFRPHLEAVAALGATHARAVVGNRHDRFRIDVPWARQLEATSRTLLALRPLLRDLGLRIAIETHADLTCDEVLALVDAVGDDVLGVTLDTGNLPMRLDDPIEAADRLSPLVLMTHTKDAALAFSPRGLLWQARPVGSGVIPVAEILELLRRRRPGLNLSIELHPRTYDLPIFDPSWLASFPELRPSSLAAVVRLAVEGERRIVRGRMPGLAEVEQVPWPDRAADWIARSVAFLRSVVGRGGG</sequence>
<dbReference type="InterPro" id="IPR050312">
    <property type="entry name" value="IolE/XylAMocC-like"/>
</dbReference>
<dbReference type="EMBL" id="RYZH01000018">
    <property type="protein sequence ID" value="RUL87706.1"/>
    <property type="molecule type" value="Genomic_DNA"/>
</dbReference>
<name>A0A432MKN9_9BACT</name>
<accession>A0A432MKN9</accession>
<evidence type="ECO:0000313" key="3">
    <source>
        <dbReference type="Proteomes" id="UP000280296"/>
    </source>
</evidence>
<organism evidence="2 3">
    <name type="scientific">Tautonia sociabilis</name>
    <dbReference type="NCBI Taxonomy" id="2080755"/>
    <lineage>
        <taxon>Bacteria</taxon>
        <taxon>Pseudomonadati</taxon>
        <taxon>Planctomycetota</taxon>
        <taxon>Planctomycetia</taxon>
        <taxon>Isosphaerales</taxon>
        <taxon>Isosphaeraceae</taxon>
        <taxon>Tautonia</taxon>
    </lineage>
</organism>
<dbReference type="OrthoDB" id="8421472at2"/>
<dbReference type="InterPro" id="IPR013022">
    <property type="entry name" value="Xyl_isomerase-like_TIM-brl"/>
</dbReference>
<comment type="caution">
    <text evidence="2">The sequence shown here is derived from an EMBL/GenBank/DDBJ whole genome shotgun (WGS) entry which is preliminary data.</text>
</comment>
<gene>
    <name evidence="2" type="ORF">TsocGM_11000</name>
</gene>
<dbReference type="GO" id="GO:0016853">
    <property type="term" value="F:isomerase activity"/>
    <property type="evidence" value="ECO:0007669"/>
    <property type="project" value="UniProtKB-KW"/>
</dbReference>
<evidence type="ECO:0000313" key="2">
    <source>
        <dbReference type="EMBL" id="RUL87706.1"/>
    </source>
</evidence>
<keyword evidence="2" id="KW-0413">Isomerase</keyword>
<dbReference type="Proteomes" id="UP000280296">
    <property type="component" value="Unassembled WGS sequence"/>
</dbReference>
<dbReference type="Pfam" id="PF01261">
    <property type="entry name" value="AP_endonuc_2"/>
    <property type="match status" value="1"/>
</dbReference>